<organism evidence="3 4">
    <name type="scientific">Paspalum notatum var. saurae</name>
    <dbReference type="NCBI Taxonomy" id="547442"/>
    <lineage>
        <taxon>Eukaryota</taxon>
        <taxon>Viridiplantae</taxon>
        <taxon>Streptophyta</taxon>
        <taxon>Embryophyta</taxon>
        <taxon>Tracheophyta</taxon>
        <taxon>Spermatophyta</taxon>
        <taxon>Magnoliopsida</taxon>
        <taxon>Liliopsida</taxon>
        <taxon>Poales</taxon>
        <taxon>Poaceae</taxon>
        <taxon>PACMAD clade</taxon>
        <taxon>Panicoideae</taxon>
        <taxon>Andropogonodae</taxon>
        <taxon>Paspaleae</taxon>
        <taxon>Paspalinae</taxon>
        <taxon>Paspalum</taxon>
    </lineage>
</organism>
<dbReference type="Pfam" id="PF00646">
    <property type="entry name" value="F-box"/>
    <property type="match status" value="2"/>
</dbReference>
<feature type="compositionally biased region" description="Acidic residues" evidence="1">
    <location>
        <begin position="832"/>
        <end position="854"/>
    </location>
</feature>
<dbReference type="SUPFAM" id="SSF81383">
    <property type="entry name" value="F-box domain"/>
    <property type="match status" value="2"/>
</dbReference>
<evidence type="ECO:0000256" key="1">
    <source>
        <dbReference type="SAM" id="MobiDB-lite"/>
    </source>
</evidence>
<dbReference type="EMBL" id="CP144753">
    <property type="protein sequence ID" value="WVZ94589.1"/>
    <property type="molecule type" value="Genomic_DNA"/>
</dbReference>
<feature type="region of interest" description="Disordered" evidence="1">
    <location>
        <begin position="532"/>
        <end position="557"/>
    </location>
</feature>
<dbReference type="PROSITE" id="PS50181">
    <property type="entry name" value="FBOX"/>
    <property type="match status" value="2"/>
</dbReference>
<dbReference type="PANTHER" id="PTHR34223">
    <property type="entry name" value="OS11G0201299 PROTEIN"/>
    <property type="match status" value="1"/>
</dbReference>
<dbReference type="InterPro" id="IPR053197">
    <property type="entry name" value="F-box_SCFL_complex_component"/>
</dbReference>
<feature type="compositionally biased region" description="Basic and acidic residues" evidence="1">
    <location>
        <begin position="544"/>
        <end position="555"/>
    </location>
</feature>
<proteinExistence type="predicted"/>
<dbReference type="InterPro" id="IPR032675">
    <property type="entry name" value="LRR_dom_sf"/>
</dbReference>
<reference evidence="3 4" key="1">
    <citation type="submission" date="2024-02" db="EMBL/GenBank/DDBJ databases">
        <title>High-quality chromosome-scale genome assembly of Pensacola bahiagrass (Paspalum notatum Flugge var. saurae).</title>
        <authorList>
            <person name="Vega J.M."/>
            <person name="Podio M."/>
            <person name="Orjuela J."/>
            <person name="Siena L.A."/>
            <person name="Pessino S.C."/>
            <person name="Combes M.C."/>
            <person name="Mariac C."/>
            <person name="Albertini E."/>
            <person name="Pupilli F."/>
            <person name="Ortiz J.P.A."/>
            <person name="Leblanc O."/>
        </authorList>
    </citation>
    <scope>NUCLEOTIDE SEQUENCE [LARGE SCALE GENOMIC DNA]</scope>
    <source>
        <strain evidence="3">R1</strain>
        <tissue evidence="3">Leaf</tissue>
    </source>
</reference>
<feature type="domain" description="F-box" evidence="2">
    <location>
        <begin position="553"/>
        <end position="589"/>
    </location>
</feature>
<protein>
    <recommendedName>
        <fullName evidence="2">F-box domain-containing protein</fullName>
    </recommendedName>
</protein>
<dbReference type="InterPro" id="IPR036047">
    <property type="entry name" value="F-box-like_dom_sf"/>
</dbReference>
<dbReference type="Proteomes" id="UP001341281">
    <property type="component" value="Chromosome 09"/>
</dbReference>
<feature type="domain" description="F-box" evidence="2">
    <location>
        <begin position="33"/>
        <end position="69"/>
    </location>
</feature>
<dbReference type="InterPro" id="IPR053781">
    <property type="entry name" value="F-box_AtFBL13-like"/>
</dbReference>
<dbReference type="SUPFAM" id="SSF52058">
    <property type="entry name" value="L domain-like"/>
    <property type="match status" value="1"/>
</dbReference>
<dbReference type="CDD" id="cd22160">
    <property type="entry name" value="F-box_AtFBL13-like"/>
    <property type="match status" value="2"/>
</dbReference>
<evidence type="ECO:0000313" key="4">
    <source>
        <dbReference type="Proteomes" id="UP001341281"/>
    </source>
</evidence>
<gene>
    <name evidence="3" type="ORF">U9M48_040465</name>
</gene>
<dbReference type="PANTHER" id="PTHR34223:SF120">
    <property type="entry name" value="F-BOX DOMAIN-CONTAINING PROTEIN"/>
    <property type="match status" value="1"/>
</dbReference>
<keyword evidence="4" id="KW-1185">Reference proteome</keyword>
<name>A0AAQ3ULS2_PASNO</name>
<dbReference type="Gene3D" id="1.20.1280.50">
    <property type="match status" value="2"/>
</dbReference>
<dbReference type="Gene3D" id="3.80.10.10">
    <property type="entry name" value="Ribonuclease Inhibitor"/>
    <property type="match status" value="1"/>
</dbReference>
<accession>A0AAQ3ULS2</accession>
<evidence type="ECO:0000259" key="2">
    <source>
        <dbReference type="PROSITE" id="PS50181"/>
    </source>
</evidence>
<evidence type="ECO:0000313" key="3">
    <source>
        <dbReference type="EMBL" id="WVZ94589.1"/>
    </source>
</evidence>
<feature type="region of interest" description="Disordered" evidence="1">
    <location>
        <begin position="827"/>
        <end position="857"/>
    </location>
</feature>
<dbReference type="AlphaFoldDB" id="A0AAQ3ULS2"/>
<dbReference type="InterPro" id="IPR001810">
    <property type="entry name" value="F-box_dom"/>
</dbReference>
<sequence length="1103" mass="124997">MPPKAKATKRWVPASRQPGEVSSSRGRGGNPAGDRLSALPDALLHHIMSFMKAWDAVRTCVLSRRWRDLWASAPCVDIRVGRYSCAPDDFAKFVYRLLLAREALAPVDTLRLRSPGEYDDGFDDRDVKMWIRHAIRLNARVIQLTGHHLSFAKLNLFDFVSRRLKILRLSYADVLGCFFGGELSSHCPSLEELELKNCFVGWYKIVSVSLKRLTLVKCTFSINFSVDAPNLVFLRCVAPESWVPLFKNFGELVTGSVMIDDYSLGQRFEKYQEDDEFSQTSDDDDENNSMYARGILASDNSDQFISDDSDFTDDYYDEFSDDIEDDYDYGSDIDSDSDTYVYTEIENGYENKQFGNSDDGHDCTNGSKYHGCSAKHVVNDYKNLGGQNVLHSLSSARSLELLGHSGEVVLRRELMNCPTFNNLKTLAIGEWCISAGADFDILILLLQHSPCLEKLYVQLEMNSDIQKALGRGTKPKGGSFACKHLSMVKIRCTKDDPRVHMLAQLFRRGALPSMSCVNAPLIDDKRHLFDAMRHSPPRRRRRREREEEAPPEPDRLSALPDALLHRVMSSLKAWEVVRTCMLSRRWRHLWASAPCVDLRLRLGRDDGDDAPEEFTRFVRRLFRHRDASAPVDTLRLRSSDVDGAFDDADAESWIRTAIKRRARVVHLIGHRDGLARLEHADFVSSHLKVLKLSYAFLDGNLLKQLCSGCPSLEEMDLKDCLISGPEISCSSMKTLVMVNCTVSWGLSITALNLLLLRCVRPISRAPSFKNLGSLVSGTIVLDDYCFSDDFEDFSKDEFDETTDDDESNGTRYDRDCYDTNRKRKTAKPLMTSDDDELDGNTDDDEYDETSDDDIDYGKKRKFSTGAGYGFGLTQKSYRPGGYNDNNDYGSDIESDDNTFEYSEIADDCDDPGYDGVGHNTRKDGAQQKQVYGENSGCSDSKDLGGHNVLHCLSNATSLELLADAGEVILTRELKRCPSFSNLKTLSLGEWCMDVYFDALVFLLQHSPNVERLFLELKLNFNTRKPLESGVKPKGRSFSCKHLQMVKIKCSKDDVRVHKLACLFRANGTSYEKIFVRRTGSTYLRGKKMTRDFARYEFEFWGED</sequence>
<dbReference type="SMART" id="SM00256">
    <property type="entry name" value="FBOX"/>
    <property type="match status" value="2"/>
</dbReference>
<feature type="region of interest" description="Disordered" evidence="1">
    <location>
        <begin position="1"/>
        <end position="32"/>
    </location>
</feature>